<proteinExistence type="predicted"/>
<dbReference type="AlphaFoldDB" id="A0AAW0AWM3"/>
<accession>A0AAW0AWM3</accession>
<gene>
    <name evidence="2" type="ORF">R3P38DRAFT_2784814</name>
</gene>
<sequence>MENLTGCRLTGDGALRALILPGQAIAKRKPRQRTQKCTEMRGQSSCYGVGEIDLVAKMGERTYCAHYLMWRRGRGRSITKLQRNIISTRESQGRGSEGEWNESYVEGHSHQLREEREEGRRWENQAGKELRTCDIRFEDESGGGSGADQVEAVTATRCRKGSDLSTERMRLEAKGGGDIMCGDLEDCGRDWVARAEASGSASRWKAGKKEWE</sequence>
<reference evidence="2 3" key="1">
    <citation type="journal article" date="2024" name="J Genomics">
        <title>Draft genome sequencing and assembly of Favolaschia claudopus CIRM-BRFM 2984 isolated from oak limbs.</title>
        <authorList>
            <person name="Navarro D."/>
            <person name="Drula E."/>
            <person name="Chaduli D."/>
            <person name="Cazenave R."/>
            <person name="Ahrendt S."/>
            <person name="Wang J."/>
            <person name="Lipzen A."/>
            <person name="Daum C."/>
            <person name="Barry K."/>
            <person name="Grigoriev I.V."/>
            <person name="Favel A."/>
            <person name="Rosso M.N."/>
            <person name="Martin F."/>
        </authorList>
    </citation>
    <scope>NUCLEOTIDE SEQUENCE [LARGE SCALE GENOMIC DNA]</scope>
    <source>
        <strain evidence="2 3">CIRM-BRFM 2984</strain>
    </source>
</reference>
<evidence type="ECO:0000313" key="3">
    <source>
        <dbReference type="Proteomes" id="UP001362999"/>
    </source>
</evidence>
<feature type="region of interest" description="Disordered" evidence="1">
    <location>
        <begin position="87"/>
        <end position="121"/>
    </location>
</feature>
<comment type="caution">
    <text evidence="2">The sequence shown here is derived from an EMBL/GenBank/DDBJ whole genome shotgun (WGS) entry which is preliminary data.</text>
</comment>
<feature type="compositionally biased region" description="Basic and acidic residues" evidence="1">
    <location>
        <begin position="105"/>
        <end position="121"/>
    </location>
</feature>
<evidence type="ECO:0000313" key="2">
    <source>
        <dbReference type="EMBL" id="KAK7017851.1"/>
    </source>
</evidence>
<organism evidence="2 3">
    <name type="scientific">Favolaschia claudopus</name>
    <dbReference type="NCBI Taxonomy" id="2862362"/>
    <lineage>
        <taxon>Eukaryota</taxon>
        <taxon>Fungi</taxon>
        <taxon>Dikarya</taxon>
        <taxon>Basidiomycota</taxon>
        <taxon>Agaricomycotina</taxon>
        <taxon>Agaricomycetes</taxon>
        <taxon>Agaricomycetidae</taxon>
        <taxon>Agaricales</taxon>
        <taxon>Marasmiineae</taxon>
        <taxon>Mycenaceae</taxon>
        <taxon>Favolaschia</taxon>
    </lineage>
</organism>
<keyword evidence="3" id="KW-1185">Reference proteome</keyword>
<protein>
    <submittedName>
        <fullName evidence="2">Uncharacterized protein</fullName>
    </submittedName>
</protein>
<name>A0AAW0AWM3_9AGAR</name>
<dbReference type="Proteomes" id="UP001362999">
    <property type="component" value="Unassembled WGS sequence"/>
</dbReference>
<evidence type="ECO:0000256" key="1">
    <source>
        <dbReference type="SAM" id="MobiDB-lite"/>
    </source>
</evidence>
<dbReference type="EMBL" id="JAWWNJ010000047">
    <property type="protein sequence ID" value="KAK7017851.1"/>
    <property type="molecule type" value="Genomic_DNA"/>
</dbReference>